<dbReference type="AlphaFoldDB" id="A0A1S3FTT7"/>
<keyword evidence="1 2" id="KW-0175">Coiled coil</keyword>
<evidence type="ECO:0000256" key="1">
    <source>
        <dbReference type="ARBA" id="ARBA00023054"/>
    </source>
</evidence>
<dbReference type="PANTHER" id="PTHR34916:SF1">
    <property type="entry name" value="GI:13385330"/>
    <property type="match status" value="1"/>
</dbReference>
<dbReference type="Pfam" id="PF15739">
    <property type="entry name" value="TSNAXIP1_N"/>
    <property type="match status" value="1"/>
</dbReference>
<evidence type="ECO:0000256" key="3">
    <source>
        <dbReference type="SAM" id="MobiDB-lite"/>
    </source>
</evidence>
<feature type="domain" description="Translin-associated factor X-interacting protein 1 N-terminal" evidence="4">
    <location>
        <begin position="212"/>
        <end position="322"/>
    </location>
</feature>
<sequence length="473" mass="54459">MTELLDILQRGFQEEVYQYTCGHLNPNRLYRPPEVTLQHWRNSSRPTSTPAPRDATSGAQRPLCQASEKMRDALAYFTINTALHPDGAQNTRLLRYLPLKGSTSFATQKDFLTQKILEEVKERRADFPSTRRREELRLPDMKVLKRRPVTSSRQCATEPPDKDSYHYISTYLSGITKADRYRMLWTFQREVLAKQDLYKSDLRGSKVVQEHEKKLKKELQDVCQCDPLQLGRLHVFGEVFKDICNSSLIFGDLLKEVKDEYELYMAILLVTQPTEECKTLLAQVKGLEKSPVHARDIGKAREELRTLAKATRAALEHNDKLKNDLETEHLLLQSAKDKMAFEKNINNEDQLTLTEKIEKRRCEILNMWDKIQDLGKQLKTTLVHTGVSSITESGIKSLVNEATRLETTNRILEKKIQDIEIHVKLMIGKSNIPVVEESTILSGERPETKIFHFLYPKAAKAMGKVLGHVWTKT</sequence>
<dbReference type="RefSeq" id="XP_012879978.1">
    <property type="nucleotide sequence ID" value="XM_013024524.1"/>
</dbReference>
<gene>
    <name evidence="6" type="primary">LOC105991797</name>
</gene>
<feature type="compositionally biased region" description="Polar residues" evidence="3">
    <location>
        <begin position="40"/>
        <end position="50"/>
    </location>
</feature>
<evidence type="ECO:0000313" key="6">
    <source>
        <dbReference type="RefSeq" id="XP_012879978.1"/>
    </source>
</evidence>
<evidence type="ECO:0000256" key="2">
    <source>
        <dbReference type="SAM" id="Coils"/>
    </source>
</evidence>
<dbReference type="FunCoup" id="A0A1S3FTT7">
    <property type="interactions" value="1"/>
</dbReference>
<protein>
    <submittedName>
        <fullName evidence="6">Uncharacterized protein C6orf118 homolog</fullName>
    </submittedName>
</protein>
<dbReference type="OrthoDB" id="10024479at2759"/>
<feature type="coiled-coil region" evidence="2">
    <location>
        <begin position="395"/>
        <end position="422"/>
    </location>
</feature>
<reference evidence="6" key="1">
    <citation type="submission" date="2025-08" db="UniProtKB">
        <authorList>
            <consortium name="RefSeq"/>
        </authorList>
    </citation>
    <scope>IDENTIFICATION</scope>
    <source>
        <tissue evidence="6">Kidney</tissue>
    </source>
</reference>
<organism evidence="5 6">
    <name type="scientific">Dipodomys ordii</name>
    <name type="common">Ord's kangaroo rat</name>
    <dbReference type="NCBI Taxonomy" id="10020"/>
    <lineage>
        <taxon>Eukaryota</taxon>
        <taxon>Metazoa</taxon>
        <taxon>Chordata</taxon>
        <taxon>Craniata</taxon>
        <taxon>Vertebrata</taxon>
        <taxon>Euteleostomi</taxon>
        <taxon>Mammalia</taxon>
        <taxon>Eutheria</taxon>
        <taxon>Euarchontoglires</taxon>
        <taxon>Glires</taxon>
        <taxon>Rodentia</taxon>
        <taxon>Castorimorpha</taxon>
        <taxon>Heteromyidae</taxon>
        <taxon>Dipodomyinae</taxon>
        <taxon>Dipodomys</taxon>
    </lineage>
</organism>
<proteinExistence type="predicted"/>
<feature type="region of interest" description="Disordered" evidence="3">
    <location>
        <begin position="40"/>
        <end position="60"/>
    </location>
</feature>
<accession>A0A1S3FTT7</accession>
<dbReference type="InParanoid" id="A0A1S3FTT7"/>
<dbReference type="KEGG" id="dord:105991797"/>
<evidence type="ECO:0000259" key="4">
    <source>
        <dbReference type="Pfam" id="PF15739"/>
    </source>
</evidence>
<dbReference type="GeneID" id="105991797"/>
<dbReference type="PANTHER" id="PTHR34916">
    <property type="entry name" value="GI:13385330"/>
    <property type="match status" value="1"/>
</dbReference>
<name>A0A1S3FTT7_DIPOR</name>
<keyword evidence="5" id="KW-1185">Reference proteome</keyword>
<evidence type="ECO:0000313" key="5">
    <source>
        <dbReference type="Proteomes" id="UP000081671"/>
    </source>
</evidence>
<dbReference type="Proteomes" id="UP000081671">
    <property type="component" value="Unplaced"/>
</dbReference>
<dbReference type="InterPro" id="IPR032755">
    <property type="entry name" value="TSNAXIP1_N"/>
</dbReference>